<evidence type="ECO:0000256" key="12">
    <source>
        <dbReference type="ARBA" id="ARBA00032549"/>
    </source>
</evidence>
<evidence type="ECO:0000256" key="13">
    <source>
        <dbReference type="SAM" id="MobiDB-lite"/>
    </source>
</evidence>
<evidence type="ECO:0000256" key="7">
    <source>
        <dbReference type="ARBA" id="ARBA00022982"/>
    </source>
</evidence>
<evidence type="ECO:0000256" key="11">
    <source>
        <dbReference type="ARBA" id="ARBA00030372"/>
    </source>
</evidence>
<keyword evidence="15" id="KW-1185">Reference proteome</keyword>
<evidence type="ECO:0000256" key="1">
    <source>
        <dbReference type="ARBA" id="ARBA00004443"/>
    </source>
</evidence>
<dbReference type="RefSeq" id="XP_024068189.1">
    <property type="nucleotide sequence ID" value="XM_024212421.3"/>
</dbReference>
<evidence type="ECO:0000256" key="9">
    <source>
        <dbReference type="ARBA" id="ARBA00023136"/>
    </source>
</evidence>
<keyword evidence="7" id="KW-0249">Electron transport</keyword>
<dbReference type="PANTHER" id="PTHR13094:SF1">
    <property type="entry name" value="NADH DEHYDROGENASE [UBIQUINONE] 1 BETA SUBCOMPLEX SUBUNIT 10"/>
    <property type="match status" value="1"/>
</dbReference>
<dbReference type="GO" id="GO:0005743">
    <property type="term" value="C:mitochondrial inner membrane"/>
    <property type="evidence" value="ECO:0007669"/>
    <property type="project" value="UniProtKB-SubCell"/>
</dbReference>
<dbReference type="GeneID" id="112115371"/>
<keyword evidence="6" id="KW-0999">Mitochondrion inner membrane</keyword>
<dbReference type="PANTHER" id="PTHR13094">
    <property type="entry name" value="NADH-UBIQUINONE OXIDOREDUCTASE PDSW SUBUNIT"/>
    <property type="match status" value="1"/>
</dbReference>
<dbReference type="InterPro" id="IPR039993">
    <property type="entry name" value="NDUFB10"/>
</dbReference>
<evidence type="ECO:0000256" key="6">
    <source>
        <dbReference type="ARBA" id="ARBA00022792"/>
    </source>
</evidence>
<comment type="similarity">
    <text evidence="2">Belongs to the complex I NDUFB10 subunit family.</text>
</comment>
<dbReference type="InterPro" id="IPR019377">
    <property type="entry name" value="NADH_UbQ_OxRdtase_su10"/>
</dbReference>
<keyword evidence="8" id="KW-0496">Mitochondrion</keyword>
<comment type="function">
    <text evidence="10">Accessory subunit that is involved in the functional assembly of the mitochondrial respiratory chain complex I. Complex I has an NADH dehydrogenase activity with ubiquinone as an immediate electron acceptor and mediates the transfer of electrons from NADH to the respiratory chain.</text>
</comment>
<dbReference type="GeneTree" id="ENSGT00390000006348"/>
<keyword evidence="5" id="KW-0679">Respiratory chain</keyword>
<evidence type="ECO:0000313" key="14">
    <source>
        <dbReference type="Ensembl" id="ENSTMTP00000024976.1"/>
    </source>
</evidence>
<keyword evidence="9" id="KW-0472">Membrane</keyword>
<gene>
    <name evidence="14" type="primary">NDUFB10</name>
</gene>
<feature type="region of interest" description="Disordered" evidence="13">
    <location>
        <begin position="1"/>
        <end position="24"/>
    </location>
</feature>
<comment type="subcellular location">
    <subcellularLocation>
        <location evidence="1">Mitochondrion inner membrane</location>
        <topology evidence="1">Peripheral membrane protein</topology>
        <orientation evidence="1">Matrix side</orientation>
    </subcellularLocation>
</comment>
<reference evidence="14" key="2">
    <citation type="submission" date="2025-09" db="UniProtKB">
        <authorList>
            <consortium name="Ensembl"/>
        </authorList>
    </citation>
    <scope>IDENTIFICATION</scope>
</reference>
<evidence type="ECO:0000256" key="4">
    <source>
        <dbReference type="ARBA" id="ARBA00022448"/>
    </source>
</evidence>
<keyword evidence="4" id="KW-0813">Transport</keyword>
<sequence length="177" mass="21046">MPDDWDPEVYKSPPSRTPIPEKRSSLPNPLTILETLFYYTVDAPVTFFREWMERQHAKRRSYYYHRNFTRVPDLTECLEDDYVCFFEAEAQWRRDMKVDQEIVKIILERVEVCQTREGPNFSQNCAKEIEQFAQVAQAYQDRYADLGAHGNARKCLMKQKHRMIAERKAQAQAEAKD</sequence>
<accession>A0A674JT36</accession>
<dbReference type="GO" id="GO:0045271">
    <property type="term" value="C:respiratory chain complex I"/>
    <property type="evidence" value="ECO:0007669"/>
    <property type="project" value="Ensembl"/>
</dbReference>
<evidence type="ECO:0000256" key="2">
    <source>
        <dbReference type="ARBA" id="ARBA00008317"/>
    </source>
</evidence>
<reference evidence="14" key="1">
    <citation type="submission" date="2025-08" db="UniProtKB">
        <authorList>
            <consortium name="Ensembl"/>
        </authorList>
    </citation>
    <scope>IDENTIFICATION</scope>
</reference>
<name>A0A674JT36_9SAUR</name>
<evidence type="ECO:0000313" key="15">
    <source>
        <dbReference type="Proteomes" id="UP000472274"/>
    </source>
</evidence>
<organism evidence="14 15">
    <name type="scientific">Terrapene triunguis</name>
    <name type="common">Three-toed box turtle</name>
    <dbReference type="NCBI Taxonomy" id="2587831"/>
    <lineage>
        <taxon>Eukaryota</taxon>
        <taxon>Metazoa</taxon>
        <taxon>Chordata</taxon>
        <taxon>Craniata</taxon>
        <taxon>Vertebrata</taxon>
        <taxon>Euteleostomi</taxon>
        <taxon>Archelosauria</taxon>
        <taxon>Testudinata</taxon>
        <taxon>Testudines</taxon>
        <taxon>Cryptodira</taxon>
        <taxon>Durocryptodira</taxon>
        <taxon>Testudinoidea</taxon>
        <taxon>Emydidae</taxon>
        <taxon>Terrapene</taxon>
    </lineage>
</organism>
<evidence type="ECO:0000256" key="8">
    <source>
        <dbReference type="ARBA" id="ARBA00023128"/>
    </source>
</evidence>
<evidence type="ECO:0000256" key="5">
    <source>
        <dbReference type="ARBA" id="ARBA00022660"/>
    </source>
</evidence>
<dbReference type="InParanoid" id="A0A674JT36"/>
<protein>
    <recommendedName>
        <fullName evidence="3">NADH dehydrogenase [ubiquinone] 1 beta subcomplex subunit 10</fullName>
    </recommendedName>
    <alternativeName>
        <fullName evidence="11">Complex I-PDSW</fullName>
    </alternativeName>
    <alternativeName>
        <fullName evidence="12">NADH-ubiquinone oxidoreductase PDSW subunit</fullName>
    </alternativeName>
</protein>
<proteinExistence type="inferred from homology"/>
<evidence type="ECO:0000256" key="10">
    <source>
        <dbReference type="ARBA" id="ARBA00024857"/>
    </source>
</evidence>
<dbReference type="AlphaFoldDB" id="A0A674JT36"/>
<evidence type="ECO:0000256" key="3">
    <source>
        <dbReference type="ARBA" id="ARBA00014109"/>
    </source>
</evidence>
<dbReference type="CTD" id="4716"/>
<dbReference type="Proteomes" id="UP000472274">
    <property type="component" value="Unplaced"/>
</dbReference>
<dbReference type="Ensembl" id="ENSTMTT00000025856.1">
    <property type="protein sequence ID" value="ENSTMTP00000024976.1"/>
    <property type="gene ID" value="ENSTMTG00000018186.1"/>
</dbReference>
<dbReference type="Pfam" id="PF10249">
    <property type="entry name" value="NDUFB10"/>
    <property type="match status" value="1"/>
</dbReference>